<accession>A0A7X0ZBD2</accession>
<dbReference type="GO" id="GO:0008080">
    <property type="term" value="F:N-acetyltransferase activity"/>
    <property type="evidence" value="ECO:0007669"/>
    <property type="project" value="InterPro"/>
</dbReference>
<dbReference type="RefSeq" id="WP_185604182.1">
    <property type="nucleotide sequence ID" value="NZ_JAARZC010000001.1"/>
</dbReference>
<comment type="caution">
    <text evidence="3">The sequence shown here is derived from an EMBL/GenBank/DDBJ whole genome shotgun (WGS) entry which is preliminary data.</text>
</comment>
<reference evidence="3 4" key="1">
    <citation type="submission" date="2020-03" db="EMBL/GenBank/DDBJ databases">
        <title>Soil Listeria distribution.</title>
        <authorList>
            <person name="Liao J."/>
            <person name="Wiedmann M."/>
        </authorList>
    </citation>
    <scope>NUCLEOTIDE SEQUENCE [LARGE SCALE GENOMIC DNA]</scope>
    <source>
        <strain evidence="3 4">FSL L7-0123</strain>
    </source>
</reference>
<name>A0A7X0ZBD2_9LIST</name>
<dbReference type="InterPro" id="IPR016181">
    <property type="entry name" value="Acyl_CoA_acyltransferase"/>
</dbReference>
<gene>
    <name evidence="3" type="ORF">HCB49_04125</name>
</gene>
<proteinExistence type="predicted"/>
<dbReference type="PANTHER" id="PTHR13947:SF37">
    <property type="entry name" value="LD18367P"/>
    <property type="match status" value="1"/>
</dbReference>
<dbReference type="CDD" id="cd04301">
    <property type="entry name" value="NAT_SF"/>
    <property type="match status" value="1"/>
</dbReference>
<protein>
    <submittedName>
        <fullName evidence="3">GNAT family N-acetyltransferase</fullName>
    </submittedName>
</protein>
<dbReference type="PROSITE" id="PS51186">
    <property type="entry name" value="GNAT"/>
    <property type="match status" value="1"/>
</dbReference>
<dbReference type="EMBL" id="JAARZC010000001">
    <property type="protein sequence ID" value="MBC2249188.1"/>
    <property type="molecule type" value="Genomic_DNA"/>
</dbReference>
<evidence type="ECO:0000313" key="4">
    <source>
        <dbReference type="Proteomes" id="UP000559864"/>
    </source>
</evidence>
<evidence type="ECO:0000256" key="1">
    <source>
        <dbReference type="ARBA" id="ARBA00022679"/>
    </source>
</evidence>
<dbReference type="InterPro" id="IPR050769">
    <property type="entry name" value="NAT_camello-type"/>
</dbReference>
<evidence type="ECO:0000259" key="2">
    <source>
        <dbReference type="PROSITE" id="PS51186"/>
    </source>
</evidence>
<organism evidence="3 4">
    <name type="scientific">Listeria cossartiae subsp. cayugensis</name>
    <dbReference type="NCBI Taxonomy" id="2713505"/>
    <lineage>
        <taxon>Bacteria</taxon>
        <taxon>Bacillati</taxon>
        <taxon>Bacillota</taxon>
        <taxon>Bacilli</taxon>
        <taxon>Bacillales</taxon>
        <taxon>Listeriaceae</taxon>
        <taxon>Listeria</taxon>
        <taxon>Listeria cossartiae</taxon>
    </lineage>
</organism>
<evidence type="ECO:0000313" key="3">
    <source>
        <dbReference type="EMBL" id="MBC2249188.1"/>
    </source>
</evidence>
<dbReference type="Gene3D" id="3.40.630.30">
    <property type="match status" value="1"/>
</dbReference>
<dbReference type="AlphaFoldDB" id="A0A7X0ZBD2"/>
<dbReference type="Proteomes" id="UP000559864">
    <property type="component" value="Unassembled WGS sequence"/>
</dbReference>
<dbReference type="PANTHER" id="PTHR13947">
    <property type="entry name" value="GNAT FAMILY N-ACETYLTRANSFERASE"/>
    <property type="match status" value="1"/>
</dbReference>
<dbReference type="SUPFAM" id="SSF55729">
    <property type="entry name" value="Acyl-CoA N-acyltransferases (Nat)"/>
    <property type="match status" value="1"/>
</dbReference>
<sequence>MTISIKNITTFEKESILEEIVFLVCAGFKSKFTKALFSEAEVQVIIYALCHYIYTEKGENLLIATHDEKVCGCVFLTSKGDSHRQFYHSISKFLSFSQCLKLIFLLSLLSHKPTSRERYIDFITVSPDFRGQGIGKKLLKHCIETFQDERITLYVAKTNTGAYQLYQHLGFQVIEKENSTFMGVLTGIKEWHKMEWIQ</sequence>
<feature type="domain" description="N-acetyltransferase" evidence="2">
    <location>
        <begin position="3"/>
        <end position="195"/>
    </location>
</feature>
<keyword evidence="1 3" id="KW-0808">Transferase</keyword>
<dbReference type="Pfam" id="PF00583">
    <property type="entry name" value="Acetyltransf_1"/>
    <property type="match status" value="1"/>
</dbReference>
<dbReference type="InterPro" id="IPR000182">
    <property type="entry name" value="GNAT_dom"/>
</dbReference>